<keyword evidence="2" id="KW-1185">Reference proteome</keyword>
<comment type="caution">
    <text evidence="1">The sequence shown here is derived from an EMBL/GenBank/DDBJ whole genome shotgun (WGS) entry which is preliminary data.</text>
</comment>
<organism evidence="1 2">
    <name type="scientific">Parasphingorhabdus litoris</name>
    <dbReference type="NCBI Taxonomy" id="394733"/>
    <lineage>
        <taxon>Bacteria</taxon>
        <taxon>Pseudomonadati</taxon>
        <taxon>Pseudomonadota</taxon>
        <taxon>Alphaproteobacteria</taxon>
        <taxon>Sphingomonadales</taxon>
        <taxon>Sphingomonadaceae</taxon>
        <taxon>Parasphingorhabdus</taxon>
    </lineage>
</organism>
<evidence type="ECO:0000313" key="1">
    <source>
        <dbReference type="EMBL" id="GAA0488173.1"/>
    </source>
</evidence>
<accession>A0ABN1B1R9</accession>
<protein>
    <submittedName>
        <fullName evidence="1">Uncharacterized protein</fullName>
    </submittedName>
</protein>
<dbReference type="Proteomes" id="UP001500713">
    <property type="component" value="Unassembled WGS sequence"/>
</dbReference>
<name>A0ABN1B1R9_9SPHN</name>
<dbReference type="EMBL" id="BAAAEM010000003">
    <property type="protein sequence ID" value="GAA0488173.1"/>
    <property type="molecule type" value="Genomic_DNA"/>
</dbReference>
<gene>
    <name evidence="1" type="ORF">GCM10009096_33940</name>
</gene>
<proteinExistence type="predicted"/>
<reference evidence="1 2" key="1">
    <citation type="journal article" date="2019" name="Int. J. Syst. Evol. Microbiol.">
        <title>The Global Catalogue of Microorganisms (GCM) 10K type strain sequencing project: providing services to taxonomists for standard genome sequencing and annotation.</title>
        <authorList>
            <consortium name="The Broad Institute Genomics Platform"/>
            <consortium name="The Broad Institute Genome Sequencing Center for Infectious Disease"/>
            <person name="Wu L."/>
            <person name="Ma J."/>
        </authorList>
    </citation>
    <scope>NUCLEOTIDE SEQUENCE [LARGE SCALE GENOMIC DNA]</scope>
    <source>
        <strain evidence="1 2">JCM 14162</strain>
    </source>
</reference>
<evidence type="ECO:0000313" key="2">
    <source>
        <dbReference type="Proteomes" id="UP001500713"/>
    </source>
</evidence>
<sequence length="60" mass="6522">MDGCPKGFTIPNSITVAILNATYCTIQAYGCRDPSKIETGSGVEFKAQQTRIFVAKTSKY</sequence>